<evidence type="ECO:0000256" key="1">
    <source>
        <dbReference type="SAM" id="MobiDB-lite"/>
    </source>
</evidence>
<dbReference type="RefSeq" id="WP_136350230.1">
    <property type="nucleotide sequence ID" value="NZ_SSOC01000010.1"/>
</dbReference>
<feature type="compositionally biased region" description="Polar residues" evidence="1">
    <location>
        <begin position="133"/>
        <end position="143"/>
    </location>
</feature>
<name>A0A4S4AP94_9RHOO</name>
<dbReference type="Proteomes" id="UP000308430">
    <property type="component" value="Unassembled WGS sequence"/>
</dbReference>
<reference evidence="2 3" key="1">
    <citation type="submission" date="2019-04" db="EMBL/GenBank/DDBJ databases">
        <title>Azoarcus nasutitermitis sp. nov. isolated from termite nest.</title>
        <authorList>
            <person name="Lin S.-Y."/>
            <person name="Hameed A."/>
            <person name="Hsu Y.-H."/>
            <person name="Young C.-C."/>
        </authorList>
    </citation>
    <scope>NUCLEOTIDE SEQUENCE [LARGE SCALE GENOMIC DNA]</scope>
    <source>
        <strain evidence="2 3">CC-YHH838</strain>
    </source>
</reference>
<proteinExistence type="predicted"/>
<organism evidence="2 3">
    <name type="scientific">Pseudothauera nasutitermitis</name>
    <dbReference type="NCBI Taxonomy" id="2565930"/>
    <lineage>
        <taxon>Bacteria</taxon>
        <taxon>Pseudomonadati</taxon>
        <taxon>Pseudomonadota</taxon>
        <taxon>Betaproteobacteria</taxon>
        <taxon>Rhodocyclales</taxon>
        <taxon>Zoogloeaceae</taxon>
        <taxon>Pseudothauera</taxon>
    </lineage>
</organism>
<comment type="caution">
    <text evidence="2">The sequence shown here is derived from an EMBL/GenBank/DDBJ whole genome shotgun (WGS) entry which is preliminary data.</text>
</comment>
<gene>
    <name evidence="2" type="ORF">E6C76_21015</name>
</gene>
<keyword evidence="3" id="KW-1185">Reference proteome</keyword>
<sequence>MSLEKSRSRAQRTSIDTEEARAWVGFYRRVGHDPAIAAEVITELAADPEMKRAHLALYLCCRESLRRHEARETRNKRIGQFVRGLCHSLFIRPVVTLQQRLRNGRDMAVECLPEVADPRAAAQVRRLPRKTAGTATRPASDQRPTPADPAPATAEGPAPPDVKVPLRAT</sequence>
<protein>
    <submittedName>
        <fullName evidence="2">Uncharacterized protein</fullName>
    </submittedName>
</protein>
<accession>A0A4S4AP94</accession>
<evidence type="ECO:0000313" key="2">
    <source>
        <dbReference type="EMBL" id="THF61077.1"/>
    </source>
</evidence>
<dbReference type="OrthoDB" id="8810628at2"/>
<dbReference type="AlphaFoldDB" id="A0A4S4AP94"/>
<evidence type="ECO:0000313" key="3">
    <source>
        <dbReference type="Proteomes" id="UP000308430"/>
    </source>
</evidence>
<feature type="region of interest" description="Disordered" evidence="1">
    <location>
        <begin position="122"/>
        <end position="169"/>
    </location>
</feature>
<dbReference type="EMBL" id="SSOC01000010">
    <property type="protein sequence ID" value="THF61077.1"/>
    <property type="molecule type" value="Genomic_DNA"/>
</dbReference>